<dbReference type="Gene3D" id="3.30.70.20">
    <property type="match status" value="2"/>
</dbReference>
<keyword evidence="9" id="KW-0560">Oxidoreductase</keyword>
<feature type="domain" description="4Fe-4S ferredoxin-type" evidence="8">
    <location>
        <begin position="190"/>
        <end position="219"/>
    </location>
</feature>
<dbReference type="CDD" id="cd10549">
    <property type="entry name" value="MtMvhB_like"/>
    <property type="match status" value="1"/>
</dbReference>
<comment type="caution">
    <text evidence="9">The sequence shown here is derived from an EMBL/GenBank/DDBJ whole genome shotgun (WGS) entry which is preliminary data.</text>
</comment>
<evidence type="ECO:0000256" key="2">
    <source>
        <dbReference type="ARBA" id="ARBA00022448"/>
    </source>
</evidence>
<dbReference type="PANTHER" id="PTHR42859">
    <property type="entry name" value="OXIDOREDUCTASE"/>
    <property type="match status" value="1"/>
</dbReference>
<dbReference type="EMBL" id="JARBJD010000112">
    <property type="protein sequence ID" value="KAK2951860.1"/>
    <property type="molecule type" value="Genomic_DNA"/>
</dbReference>
<evidence type="ECO:0000256" key="1">
    <source>
        <dbReference type="ARBA" id="ARBA00006596"/>
    </source>
</evidence>
<dbReference type="PANTHER" id="PTHR42859:SF10">
    <property type="entry name" value="DIMETHYLSULFOXIDE REDUCTASE CHAIN B"/>
    <property type="match status" value="1"/>
</dbReference>
<evidence type="ECO:0000313" key="9">
    <source>
        <dbReference type="EMBL" id="KAK2951860.1"/>
    </source>
</evidence>
<reference evidence="9 10" key="1">
    <citation type="journal article" date="2022" name="bioRxiv">
        <title>Genomics of Preaxostyla Flagellates Illuminates Evolutionary Transitions and the Path Towards Mitochondrial Loss.</title>
        <authorList>
            <person name="Novak L.V.F."/>
            <person name="Treitli S.C."/>
            <person name="Pyrih J."/>
            <person name="Halakuc P."/>
            <person name="Pipaliya S.V."/>
            <person name="Vacek V."/>
            <person name="Brzon O."/>
            <person name="Soukal P."/>
            <person name="Eme L."/>
            <person name="Dacks J.B."/>
            <person name="Karnkowska A."/>
            <person name="Elias M."/>
            <person name="Hampl V."/>
        </authorList>
    </citation>
    <scope>NUCLEOTIDE SEQUENCE [LARGE SCALE GENOMIC DNA]</scope>
    <source>
        <strain evidence="9">NAU3</strain>
        <tissue evidence="9">Gut</tissue>
    </source>
</reference>
<dbReference type="InterPro" id="IPR050294">
    <property type="entry name" value="RnfB_subfamily"/>
</dbReference>
<keyword evidence="3" id="KW-0004">4Fe-4S</keyword>
<evidence type="ECO:0000256" key="7">
    <source>
        <dbReference type="ARBA" id="ARBA00023014"/>
    </source>
</evidence>
<evidence type="ECO:0000256" key="6">
    <source>
        <dbReference type="ARBA" id="ARBA00023004"/>
    </source>
</evidence>
<organism evidence="9 10">
    <name type="scientific">Blattamonas nauphoetae</name>
    <dbReference type="NCBI Taxonomy" id="2049346"/>
    <lineage>
        <taxon>Eukaryota</taxon>
        <taxon>Metamonada</taxon>
        <taxon>Preaxostyla</taxon>
        <taxon>Oxymonadida</taxon>
        <taxon>Blattamonas</taxon>
    </lineage>
</organism>
<dbReference type="PROSITE" id="PS51379">
    <property type="entry name" value="4FE4S_FER_2"/>
    <property type="match status" value="2"/>
</dbReference>
<dbReference type="Proteomes" id="UP001281761">
    <property type="component" value="Unassembled WGS sequence"/>
</dbReference>
<feature type="domain" description="4Fe-4S ferredoxin-type" evidence="8">
    <location>
        <begin position="144"/>
        <end position="173"/>
    </location>
</feature>
<dbReference type="InterPro" id="IPR017900">
    <property type="entry name" value="4Fe4S_Fe_S_CS"/>
</dbReference>
<keyword evidence="10" id="KW-1185">Reference proteome</keyword>
<dbReference type="Gene3D" id="3.40.950.10">
    <property type="entry name" value="Fe-only Hydrogenase (Larger Subunit), Chain L, domain 3"/>
    <property type="match status" value="1"/>
</dbReference>
<proteinExistence type="inferred from homology"/>
<name>A0ABQ9XK62_9EUKA</name>
<accession>A0ABQ9XK62</accession>
<evidence type="ECO:0000313" key="10">
    <source>
        <dbReference type="Proteomes" id="UP001281761"/>
    </source>
</evidence>
<dbReference type="GO" id="GO:0008901">
    <property type="term" value="F:ferredoxin hydrogenase activity"/>
    <property type="evidence" value="ECO:0007669"/>
    <property type="project" value="UniProtKB-EC"/>
</dbReference>
<dbReference type="Pfam" id="PF00037">
    <property type="entry name" value="Fer4"/>
    <property type="match status" value="2"/>
</dbReference>
<evidence type="ECO:0000256" key="5">
    <source>
        <dbReference type="ARBA" id="ARBA00022982"/>
    </source>
</evidence>
<dbReference type="Gene3D" id="3.40.50.1780">
    <property type="match status" value="1"/>
</dbReference>
<dbReference type="InterPro" id="IPR017896">
    <property type="entry name" value="4Fe4S_Fe-S-bd"/>
</dbReference>
<comment type="similarity">
    <text evidence="1">Belongs to the NARF family.</text>
</comment>
<gene>
    <name evidence="9" type="ORF">BLNAU_13230</name>
</gene>
<evidence type="ECO:0000259" key="8">
    <source>
        <dbReference type="PROSITE" id="PS51379"/>
    </source>
</evidence>
<evidence type="ECO:0000256" key="4">
    <source>
        <dbReference type="ARBA" id="ARBA00022723"/>
    </source>
</evidence>
<dbReference type="InterPro" id="IPR004108">
    <property type="entry name" value="Fe_hydrogenase_lsu_C"/>
</dbReference>
<dbReference type="Pfam" id="PF02906">
    <property type="entry name" value="Fe_hyd_lg_C"/>
    <property type="match status" value="1"/>
</dbReference>
<evidence type="ECO:0000256" key="3">
    <source>
        <dbReference type="ARBA" id="ARBA00022485"/>
    </source>
</evidence>
<sequence length="552" mass="60253">MFVGLKNGYTPFYRELMIEAIKATYKGQLEESIEDIPKQCCPDGKETSLQPSNEKDRKLAAIRLLTILGHDLHSKGGEHDSLRKLAHEALNRHPKEYVSLVAVSKEACHRCDGIKYQVTDGCEGCVARPCIFNCPTQAISRVDGKAFIDKSKCINCGTCAKVCPYNAIQKKTIPCIDACPVDAISKDADGASVIDFDKCIYCGKCMLSCPFGAILMPSQVISVTHKLTEGKRPVIAMLAPAVMGMYDGTVKQLGQALKQLGFSDVVEVAAGADVTSLMEAEEWIEHIVIQKDPLMTTSCCPAFYHAVHKHAPKLSKFVSHSGSPMHYTAEIVRRNHPDCYTVFIGPCVAKRAEGLRRPNVDYVLTAEELLCMIQAKGIEMKKLPDEDASTSRLGSREGVYYCVKEGVAQAVLASVPRSLERLKQNDGRHIDHLVTHISQLDSAKLEEGTMTSEPPTPDGATHEKAAVPDGITTAAVKPVFISPLDKKGVKMLQAYGEKPEKAPGNLIECMVCDGGCINGPGGIVRAQMGKAKIEMIKKNRTEYKDIEDVETI</sequence>
<keyword evidence="7" id="KW-0411">Iron-sulfur</keyword>
<keyword evidence="6" id="KW-0408">Iron</keyword>
<keyword evidence="2" id="KW-0813">Transport</keyword>
<keyword evidence="5" id="KW-0249">Electron transport</keyword>
<dbReference type="EC" id="1.12.7.2" evidence="9"/>
<protein>
    <submittedName>
        <fullName evidence="9">Fe-hydrogenase, simple</fullName>
        <ecNumber evidence="9">1.12.7.2</ecNumber>
    </submittedName>
</protein>
<keyword evidence="4" id="KW-0479">Metal-binding</keyword>
<dbReference type="SUPFAM" id="SSF54862">
    <property type="entry name" value="4Fe-4S ferredoxins"/>
    <property type="match status" value="1"/>
</dbReference>
<dbReference type="SUPFAM" id="SSF53920">
    <property type="entry name" value="Fe-only hydrogenase"/>
    <property type="match status" value="1"/>
</dbReference>
<dbReference type="InterPro" id="IPR009016">
    <property type="entry name" value="Fe_hydrogenase"/>
</dbReference>
<dbReference type="PROSITE" id="PS00198">
    <property type="entry name" value="4FE4S_FER_1"/>
    <property type="match status" value="1"/>
</dbReference>